<proteinExistence type="predicted"/>
<reference evidence="1 2" key="1">
    <citation type="submission" date="2021-06" db="EMBL/GenBank/DDBJ databases">
        <title>Caerostris extrusa draft genome.</title>
        <authorList>
            <person name="Kono N."/>
            <person name="Arakawa K."/>
        </authorList>
    </citation>
    <scope>NUCLEOTIDE SEQUENCE [LARGE SCALE GENOMIC DNA]</scope>
</reference>
<evidence type="ECO:0000313" key="1">
    <source>
        <dbReference type="EMBL" id="GIX71094.1"/>
    </source>
</evidence>
<dbReference type="AlphaFoldDB" id="A0AAV4MF55"/>
<accession>A0AAV4MF55</accession>
<keyword evidence="2" id="KW-1185">Reference proteome</keyword>
<sequence>MHQTSSKSIFKNPCCSRIKKTTGLSEDCLQTCSLLKSFGESAPSDRKIFSGLVRTVCKLVPSSRALEKVPRATGKSFHFAESPPGDGEIFLFCREFPPRQGTWRK</sequence>
<comment type="caution">
    <text evidence="1">The sequence shown here is derived from an EMBL/GenBank/DDBJ whole genome shotgun (WGS) entry which is preliminary data.</text>
</comment>
<dbReference type="EMBL" id="BPLR01019719">
    <property type="protein sequence ID" value="GIX71094.1"/>
    <property type="molecule type" value="Genomic_DNA"/>
</dbReference>
<organism evidence="1 2">
    <name type="scientific">Caerostris extrusa</name>
    <name type="common">Bark spider</name>
    <name type="synonym">Caerostris bankana</name>
    <dbReference type="NCBI Taxonomy" id="172846"/>
    <lineage>
        <taxon>Eukaryota</taxon>
        <taxon>Metazoa</taxon>
        <taxon>Ecdysozoa</taxon>
        <taxon>Arthropoda</taxon>
        <taxon>Chelicerata</taxon>
        <taxon>Arachnida</taxon>
        <taxon>Araneae</taxon>
        <taxon>Araneomorphae</taxon>
        <taxon>Entelegynae</taxon>
        <taxon>Araneoidea</taxon>
        <taxon>Araneidae</taxon>
        <taxon>Caerostris</taxon>
    </lineage>
</organism>
<evidence type="ECO:0000313" key="2">
    <source>
        <dbReference type="Proteomes" id="UP001054945"/>
    </source>
</evidence>
<protein>
    <submittedName>
        <fullName evidence="1">Uncharacterized protein</fullName>
    </submittedName>
</protein>
<gene>
    <name evidence="1" type="ORF">CEXT_213971</name>
</gene>
<dbReference type="Proteomes" id="UP001054945">
    <property type="component" value="Unassembled WGS sequence"/>
</dbReference>
<name>A0AAV4MF55_CAEEX</name>